<evidence type="ECO:0000313" key="2">
    <source>
        <dbReference type="EMBL" id="RDY00182.1"/>
    </source>
</evidence>
<feature type="region of interest" description="Disordered" evidence="1">
    <location>
        <begin position="37"/>
        <end position="67"/>
    </location>
</feature>
<name>A0A371HBM3_MUCPR</name>
<dbReference type="EMBL" id="QJKJ01003055">
    <property type="protein sequence ID" value="RDY00182.1"/>
    <property type="molecule type" value="Genomic_DNA"/>
</dbReference>
<feature type="compositionally biased region" description="Polar residues" evidence="1">
    <location>
        <begin position="37"/>
        <end position="61"/>
    </location>
</feature>
<dbReference type="OrthoDB" id="1743010at2759"/>
<dbReference type="PANTHER" id="PTHR32108">
    <property type="entry name" value="DNA-DIRECTED RNA POLYMERASE SUBUNIT ALPHA"/>
    <property type="match status" value="1"/>
</dbReference>
<reference evidence="2" key="1">
    <citation type="submission" date="2018-05" db="EMBL/GenBank/DDBJ databases">
        <title>Draft genome of Mucuna pruriens seed.</title>
        <authorList>
            <person name="Nnadi N.E."/>
            <person name="Vos R."/>
            <person name="Hasami M.H."/>
            <person name="Devisetty U.K."/>
            <person name="Aguiy J.C."/>
        </authorList>
    </citation>
    <scope>NUCLEOTIDE SEQUENCE [LARGE SCALE GENOMIC DNA]</scope>
    <source>
        <strain evidence="2">JCA_2017</strain>
    </source>
</reference>
<dbReference type="Proteomes" id="UP000257109">
    <property type="component" value="Unassembled WGS sequence"/>
</dbReference>
<evidence type="ECO:0000256" key="1">
    <source>
        <dbReference type="SAM" id="MobiDB-lite"/>
    </source>
</evidence>
<evidence type="ECO:0000313" key="3">
    <source>
        <dbReference type="Proteomes" id="UP000257109"/>
    </source>
</evidence>
<comment type="caution">
    <text evidence="2">The sequence shown here is derived from an EMBL/GenBank/DDBJ whole genome shotgun (WGS) entry which is preliminary data.</text>
</comment>
<keyword evidence="3" id="KW-1185">Reference proteome</keyword>
<proteinExistence type="predicted"/>
<dbReference type="AlphaFoldDB" id="A0A371HBM3"/>
<organism evidence="2 3">
    <name type="scientific">Mucuna pruriens</name>
    <name type="common">Velvet bean</name>
    <name type="synonym">Dolichos pruriens</name>
    <dbReference type="NCBI Taxonomy" id="157652"/>
    <lineage>
        <taxon>Eukaryota</taxon>
        <taxon>Viridiplantae</taxon>
        <taxon>Streptophyta</taxon>
        <taxon>Embryophyta</taxon>
        <taxon>Tracheophyta</taxon>
        <taxon>Spermatophyta</taxon>
        <taxon>Magnoliopsida</taxon>
        <taxon>eudicotyledons</taxon>
        <taxon>Gunneridae</taxon>
        <taxon>Pentapetalae</taxon>
        <taxon>rosids</taxon>
        <taxon>fabids</taxon>
        <taxon>Fabales</taxon>
        <taxon>Fabaceae</taxon>
        <taxon>Papilionoideae</taxon>
        <taxon>50 kb inversion clade</taxon>
        <taxon>NPAAA clade</taxon>
        <taxon>indigoferoid/millettioid clade</taxon>
        <taxon>Phaseoleae</taxon>
        <taxon>Mucuna</taxon>
    </lineage>
</organism>
<gene>
    <name evidence="2" type="ORF">CR513_16663</name>
</gene>
<feature type="non-terminal residue" evidence="2">
    <location>
        <position position="1"/>
    </location>
</feature>
<sequence length="270" mass="29732">MTLKEKKGGTNVVLIEPTFPWTKINTSSYSTQTGSRLAATQPTPNIPPSQQRANVGATTNPFEPPYPRSYDPNARCDYHGGAIGHAMERCWSLKHKVQNLLDNGLLGFEDKGPNVHNNHLPAHGSATVNTISHRDERVASPSRTRDGGPRQAVDSANQVEEGPHLYPSDNITVVPYIEGNNNPRPKPLIIQYNSAPKPVPFIIQVATKPVYNNNVVPWRYPTEEPQAPQIKEETTTPEITNIAGIGGMTWSGRIFAPEALRNKKLVPVKK</sequence>
<accession>A0A371HBM3</accession>
<protein>
    <submittedName>
        <fullName evidence="2">Uncharacterized protein</fullName>
    </submittedName>
</protein>